<name>A0A6M4X366_9ACTN</name>
<sequence length="177" mass="19556">MYDSFGTPHPRTVEPGEYPVWDEALALVNHDLSALLPGRGPLCLVALPAWPEESADDEHASEHVYVALPDGRWHGNDLPSAAGAEPGTALAAVAEAAQDTVLECLWQVWPVCTEHRLGMHPGQEDGQAVWRCAGGNDEREPGHVQAPVGKLEESYRSRRERRKQRKQNKQSKQNQGR</sequence>
<protein>
    <submittedName>
        <fullName evidence="2">Uncharacterized protein</fullName>
    </submittedName>
</protein>
<evidence type="ECO:0000313" key="2">
    <source>
        <dbReference type="EMBL" id="QJT07214.1"/>
    </source>
</evidence>
<feature type="region of interest" description="Disordered" evidence="1">
    <location>
        <begin position="128"/>
        <end position="177"/>
    </location>
</feature>
<reference evidence="2" key="1">
    <citation type="submission" date="2020-03" db="EMBL/GenBank/DDBJ databases">
        <title>Molecular networking-based the target discovery of potent antiproliferative macrolactams: 5/6/7/16 polycyclic ansamycins and glycosylated trienomycin from Streptomyces cacaoi subsp. asoensis.</title>
        <authorList>
            <person name="Liu L.-L."/>
        </authorList>
    </citation>
    <scope>NUCLEOTIDE SEQUENCE [LARGE SCALE GENOMIC DNA]</scope>
    <source>
        <strain evidence="2">H2S5</strain>
    </source>
</reference>
<dbReference type="Proteomes" id="UP000502665">
    <property type="component" value="Chromosome"/>
</dbReference>
<organism evidence="2 3">
    <name type="scientific">Streptomyces asoensis</name>
    <dbReference type="NCBI Taxonomy" id="249586"/>
    <lineage>
        <taxon>Bacteria</taxon>
        <taxon>Bacillati</taxon>
        <taxon>Actinomycetota</taxon>
        <taxon>Actinomycetes</taxon>
        <taxon>Kitasatosporales</taxon>
        <taxon>Streptomycetaceae</taxon>
        <taxon>Streptomyces</taxon>
    </lineage>
</organism>
<proteinExistence type="predicted"/>
<dbReference type="EMBL" id="CP049838">
    <property type="protein sequence ID" value="QJT07214.1"/>
    <property type="molecule type" value="Genomic_DNA"/>
</dbReference>
<accession>A0A6M4X366</accession>
<feature type="compositionally biased region" description="Basic residues" evidence="1">
    <location>
        <begin position="158"/>
        <end position="169"/>
    </location>
</feature>
<gene>
    <name evidence="2" type="ORF">G9272_35085</name>
</gene>
<evidence type="ECO:0000313" key="3">
    <source>
        <dbReference type="Proteomes" id="UP000502665"/>
    </source>
</evidence>
<evidence type="ECO:0000256" key="1">
    <source>
        <dbReference type="SAM" id="MobiDB-lite"/>
    </source>
</evidence>
<keyword evidence="3" id="KW-1185">Reference proteome</keyword>
<dbReference type="AlphaFoldDB" id="A0A6M4X366"/>